<dbReference type="GO" id="GO:0016042">
    <property type="term" value="P:lipid catabolic process"/>
    <property type="evidence" value="ECO:0007669"/>
    <property type="project" value="TreeGrafter"/>
</dbReference>
<evidence type="ECO:0000256" key="5">
    <source>
        <dbReference type="SAM" id="SignalP"/>
    </source>
</evidence>
<proteinExistence type="inferred from homology"/>
<keyword evidence="3" id="KW-0964">Secreted</keyword>
<evidence type="ECO:0000313" key="8">
    <source>
        <dbReference type="Proteomes" id="UP001154114"/>
    </source>
</evidence>
<evidence type="ECO:0000256" key="4">
    <source>
        <dbReference type="RuleBase" id="RU004262"/>
    </source>
</evidence>
<dbReference type="Proteomes" id="UP001154114">
    <property type="component" value="Chromosome 11"/>
</dbReference>
<feature type="domain" description="Lipase" evidence="6">
    <location>
        <begin position="54"/>
        <end position="308"/>
    </location>
</feature>
<feature type="signal peptide" evidence="5">
    <location>
        <begin position="1"/>
        <end position="25"/>
    </location>
</feature>
<name>A0A9P0BHB3_CHRIL</name>
<accession>A0A9P0BHB3</accession>
<feature type="chain" id="PRO_5040471653" description="Lipase domain-containing protein" evidence="5">
    <location>
        <begin position="26"/>
        <end position="343"/>
    </location>
</feature>
<dbReference type="OrthoDB" id="7407350at2759"/>
<organism evidence="7 8">
    <name type="scientific">Chrysodeixis includens</name>
    <name type="common">Soybean looper</name>
    <name type="synonym">Pseudoplusia includens</name>
    <dbReference type="NCBI Taxonomy" id="689277"/>
    <lineage>
        <taxon>Eukaryota</taxon>
        <taxon>Metazoa</taxon>
        <taxon>Ecdysozoa</taxon>
        <taxon>Arthropoda</taxon>
        <taxon>Hexapoda</taxon>
        <taxon>Insecta</taxon>
        <taxon>Pterygota</taxon>
        <taxon>Neoptera</taxon>
        <taxon>Endopterygota</taxon>
        <taxon>Lepidoptera</taxon>
        <taxon>Glossata</taxon>
        <taxon>Ditrysia</taxon>
        <taxon>Noctuoidea</taxon>
        <taxon>Noctuidae</taxon>
        <taxon>Plusiinae</taxon>
        <taxon>Chrysodeixis</taxon>
    </lineage>
</organism>
<dbReference type="InterPro" id="IPR000734">
    <property type="entry name" value="TAG_lipase"/>
</dbReference>
<dbReference type="InterPro" id="IPR029058">
    <property type="entry name" value="AB_hydrolase_fold"/>
</dbReference>
<dbReference type="Pfam" id="PF00151">
    <property type="entry name" value="Lipase"/>
    <property type="match status" value="1"/>
</dbReference>
<reference evidence="7" key="1">
    <citation type="submission" date="2021-12" db="EMBL/GenBank/DDBJ databases">
        <authorList>
            <person name="King R."/>
        </authorList>
    </citation>
    <scope>NUCLEOTIDE SEQUENCE</scope>
</reference>
<dbReference type="Gene3D" id="3.40.50.1820">
    <property type="entry name" value="alpha/beta hydrolase"/>
    <property type="match status" value="1"/>
</dbReference>
<sequence length="343" mass="37331">MCSEMKNYLILTSLVLMCMVQFTQAAFLRCYNGSLDSYLATPLEKPLDLSPCLNTGVPTVVYTFGYRGKSSGPATTAVLKAYITKRKRNVILLDWENEAESGLLGIPLGYALYAVPNAKKIGRKLGEALMALTKAGVSMDDIHLVGHSLGAQIMAYAGKRTRENGQIIARITGLDPARALFEGTLAIQSGLDRTCARFVDILHTDPGGYGTSAATGTVDIWPNYSGNSGSQPGCPPGDFNMFSPEDLCSHDRSWRYYVEALGSPTALMAASATNVDEWVATNGQTNQTIYIGDLTSTRAKGNYYLRTNPEPAYGMGPEGMKPDGNQIRNRRNPILTRILKYLR</sequence>
<dbReference type="GO" id="GO:0005615">
    <property type="term" value="C:extracellular space"/>
    <property type="evidence" value="ECO:0007669"/>
    <property type="project" value="TreeGrafter"/>
</dbReference>
<gene>
    <name evidence="7" type="ORF">CINC_LOCUS1371</name>
</gene>
<keyword evidence="8" id="KW-1185">Reference proteome</keyword>
<dbReference type="InterPro" id="IPR013818">
    <property type="entry name" value="Lipase"/>
</dbReference>
<dbReference type="SUPFAM" id="SSF53474">
    <property type="entry name" value="alpha/beta-Hydrolases"/>
    <property type="match status" value="1"/>
</dbReference>
<evidence type="ECO:0000256" key="2">
    <source>
        <dbReference type="ARBA" id="ARBA00010701"/>
    </source>
</evidence>
<evidence type="ECO:0000313" key="7">
    <source>
        <dbReference type="EMBL" id="CAH0581124.1"/>
    </source>
</evidence>
<evidence type="ECO:0000256" key="3">
    <source>
        <dbReference type="ARBA" id="ARBA00022525"/>
    </source>
</evidence>
<dbReference type="AlphaFoldDB" id="A0A9P0BHB3"/>
<dbReference type="EMBL" id="LR824014">
    <property type="protein sequence ID" value="CAH0581124.1"/>
    <property type="molecule type" value="Genomic_DNA"/>
</dbReference>
<evidence type="ECO:0000259" key="6">
    <source>
        <dbReference type="Pfam" id="PF00151"/>
    </source>
</evidence>
<dbReference type="GO" id="GO:0017171">
    <property type="term" value="F:serine hydrolase activity"/>
    <property type="evidence" value="ECO:0007669"/>
    <property type="project" value="TreeGrafter"/>
</dbReference>
<dbReference type="GO" id="GO:0016298">
    <property type="term" value="F:lipase activity"/>
    <property type="evidence" value="ECO:0007669"/>
    <property type="project" value="InterPro"/>
</dbReference>
<evidence type="ECO:0000256" key="1">
    <source>
        <dbReference type="ARBA" id="ARBA00004613"/>
    </source>
</evidence>
<dbReference type="PANTHER" id="PTHR11610">
    <property type="entry name" value="LIPASE"/>
    <property type="match status" value="1"/>
</dbReference>
<protein>
    <recommendedName>
        <fullName evidence="6">Lipase domain-containing protein</fullName>
    </recommendedName>
</protein>
<comment type="similarity">
    <text evidence="2 4">Belongs to the AB hydrolase superfamily. Lipase family.</text>
</comment>
<keyword evidence="5" id="KW-0732">Signal</keyword>
<comment type="subcellular location">
    <subcellularLocation>
        <location evidence="1">Secreted</location>
    </subcellularLocation>
</comment>
<dbReference type="PRINTS" id="PR00821">
    <property type="entry name" value="TAGLIPASE"/>
</dbReference>
<dbReference type="PANTHER" id="PTHR11610:SF37">
    <property type="entry name" value="GH01208P"/>
    <property type="match status" value="1"/>
</dbReference>